<dbReference type="EMBL" id="AKGD01000004">
    <property type="protein sequence ID" value="EIT67673.1"/>
    <property type="molecule type" value="Genomic_DNA"/>
</dbReference>
<accession>I8T1Y3</accession>
<evidence type="ECO:0000259" key="5">
    <source>
        <dbReference type="PROSITE" id="PS50122"/>
    </source>
</evidence>
<dbReference type="Proteomes" id="UP000003704">
    <property type="component" value="Unassembled WGS sequence"/>
</dbReference>
<dbReference type="PANTHER" id="PTHR42872:SF6">
    <property type="entry name" value="PROTEIN-GLUTAMATE METHYLESTERASE_PROTEIN-GLUTAMINE GLUTAMINASE"/>
    <property type="match status" value="1"/>
</dbReference>
<dbReference type="GO" id="GO:0000156">
    <property type="term" value="F:phosphorelay response regulator activity"/>
    <property type="evidence" value="ECO:0007669"/>
    <property type="project" value="InterPro"/>
</dbReference>
<comment type="catalytic activity">
    <reaction evidence="3">
        <text>[protein]-L-glutamate 5-O-methyl ester + H2O = L-glutamyl-[protein] + methanol + H(+)</text>
        <dbReference type="Rhea" id="RHEA:23236"/>
        <dbReference type="Rhea" id="RHEA-COMP:10208"/>
        <dbReference type="Rhea" id="RHEA-COMP:10311"/>
        <dbReference type="ChEBI" id="CHEBI:15377"/>
        <dbReference type="ChEBI" id="CHEBI:15378"/>
        <dbReference type="ChEBI" id="CHEBI:17790"/>
        <dbReference type="ChEBI" id="CHEBI:29973"/>
        <dbReference type="ChEBI" id="CHEBI:82795"/>
        <dbReference type="EC" id="3.1.1.61"/>
    </reaction>
</comment>
<feature type="domain" description="CheB-type methylesterase" evidence="5">
    <location>
        <begin position="1"/>
        <end position="170"/>
    </location>
</feature>
<gene>
    <name evidence="6" type="ORF">WQQ_41080</name>
</gene>
<dbReference type="EC" id="3.1.1.61" evidence="2"/>
<dbReference type="STRING" id="1172194.WQQ_41080"/>
<sequence>MKLCAVLPADLDASVFIVLHLNPSGPSLLPRLLDRVSPLKVKAAVHGEVPQARHIYVAPPARHLLLRSGRMILSRGPEEHHVRPAIDVLFRSAAVAYGSRVIGMLLSGMLGDGTNGLIHIHHAGGVSVVQDPAEAQWSSMPRHALKHDHVDHCLTIDRMPALLQRLVQETPGESSPLSADVISEDRLAEQDVGDMRSLNAGAHLDATHLSPVRGRGLVSIQGIGRQRVDGDPLERALGLAVQTHRERRSLYQRMEDSARDKGFRHAEQRWREIGREAEHLIRTLELGIEELVTRSAAASITKAG</sequence>
<keyword evidence="1" id="KW-0378">Hydrolase</keyword>
<dbReference type="Gene3D" id="3.40.50.180">
    <property type="entry name" value="Methylesterase CheB, C-terminal domain"/>
    <property type="match status" value="1"/>
</dbReference>
<dbReference type="GO" id="GO:0008984">
    <property type="term" value="F:protein-glutamate methylesterase activity"/>
    <property type="evidence" value="ECO:0007669"/>
    <property type="project" value="UniProtKB-EC"/>
</dbReference>
<dbReference type="InterPro" id="IPR000673">
    <property type="entry name" value="Sig_transdc_resp-reg_Me-estase"/>
</dbReference>
<dbReference type="GO" id="GO:0005737">
    <property type="term" value="C:cytoplasm"/>
    <property type="evidence" value="ECO:0007669"/>
    <property type="project" value="InterPro"/>
</dbReference>
<protein>
    <recommendedName>
        <fullName evidence="2">protein-glutamate methylesterase</fullName>
        <ecNumber evidence="2">3.1.1.61</ecNumber>
    </recommendedName>
</protein>
<dbReference type="Pfam" id="PF01339">
    <property type="entry name" value="CheB_methylest"/>
    <property type="match status" value="1"/>
</dbReference>
<name>I8T1Y3_9GAMM</name>
<dbReference type="PANTHER" id="PTHR42872">
    <property type="entry name" value="PROTEIN-GLUTAMATE METHYLESTERASE/PROTEIN-GLUTAMINE GLUTAMINASE"/>
    <property type="match status" value="1"/>
</dbReference>
<evidence type="ECO:0000256" key="4">
    <source>
        <dbReference type="PROSITE-ProRule" id="PRU00050"/>
    </source>
</evidence>
<dbReference type="CDD" id="cd16433">
    <property type="entry name" value="CheB"/>
    <property type="match status" value="1"/>
</dbReference>
<evidence type="ECO:0000313" key="6">
    <source>
        <dbReference type="EMBL" id="EIT67673.1"/>
    </source>
</evidence>
<dbReference type="GO" id="GO:0006935">
    <property type="term" value="P:chemotaxis"/>
    <property type="evidence" value="ECO:0007669"/>
    <property type="project" value="InterPro"/>
</dbReference>
<dbReference type="PATRIC" id="fig|1172194.4.peg.3991"/>
<comment type="caution">
    <text evidence="6">The sequence shown here is derived from an EMBL/GenBank/DDBJ whole genome shotgun (WGS) entry which is preliminary data.</text>
</comment>
<proteinExistence type="predicted"/>
<dbReference type="SUPFAM" id="SSF52738">
    <property type="entry name" value="Methylesterase CheB, C-terminal domain"/>
    <property type="match status" value="1"/>
</dbReference>
<evidence type="ECO:0000313" key="7">
    <source>
        <dbReference type="Proteomes" id="UP000003704"/>
    </source>
</evidence>
<keyword evidence="7" id="KW-1185">Reference proteome</keyword>
<evidence type="ECO:0000256" key="1">
    <source>
        <dbReference type="ARBA" id="ARBA00022801"/>
    </source>
</evidence>
<dbReference type="InterPro" id="IPR035909">
    <property type="entry name" value="CheB_C"/>
</dbReference>
<evidence type="ECO:0000256" key="2">
    <source>
        <dbReference type="ARBA" id="ARBA00039140"/>
    </source>
</evidence>
<comment type="caution">
    <text evidence="4">Lacks conserved residue(s) required for the propagation of feature annotation.</text>
</comment>
<dbReference type="AlphaFoldDB" id="I8T1Y3"/>
<organism evidence="6 7">
    <name type="scientific">Hydrocarboniphaga effusa AP103</name>
    <dbReference type="NCBI Taxonomy" id="1172194"/>
    <lineage>
        <taxon>Bacteria</taxon>
        <taxon>Pseudomonadati</taxon>
        <taxon>Pseudomonadota</taxon>
        <taxon>Gammaproteobacteria</taxon>
        <taxon>Nevskiales</taxon>
        <taxon>Nevskiaceae</taxon>
        <taxon>Hydrocarboniphaga</taxon>
    </lineage>
</organism>
<evidence type="ECO:0000256" key="3">
    <source>
        <dbReference type="ARBA" id="ARBA00048267"/>
    </source>
</evidence>
<reference evidence="6 7" key="1">
    <citation type="journal article" date="2012" name="J. Bacteriol.">
        <title>Genome Sequence of n-Alkane-Degrading Hydrocarboniphaga effusa Strain AP103T (ATCC BAA-332T).</title>
        <authorList>
            <person name="Chang H.K."/>
            <person name="Zylstra G.J."/>
            <person name="Chae J.C."/>
        </authorList>
    </citation>
    <scope>NUCLEOTIDE SEQUENCE [LARGE SCALE GENOMIC DNA]</scope>
    <source>
        <strain evidence="6 7">AP103</strain>
    </source>
</reference>
<dbReference type="PROSITE" id="PS50122">
    <property type="entry name" value="CHEB"/>
    <property type="match status" value="1"/>
</dbReference>